<dbReference type="Proteomes" id="UP000003327">
    <property type="component" value="Unassembled WGS sequence"/>
</dbReference>
<accession>C9MPE2</accession>
<dbReference type="STRING" id="649761.HMPREF0973_01483"/>
<dbReference type="AlphaFoldDB" id="C9MPE2"/>
<comment type="caution">
    <text evidence="1">The sequence shown here is derived from an EMBL/GenBank/DDBJ whole genome shotgun (WGS) entry which is preliminary data.</text>
</comment>
<sequence>MVNLVLKLAMEIKAMKWISSLSLILLLAAMLFSCGRPKREVKVMSPTKKPQIVSKDLLQMYDKQIRSYYMDLMKVSDGGILSLPNKAQVEYTDVAVELLNAALRKRGFCPVDDESARKAILKYFNIDVTQSNSALSKLQFRKFIFKDDNHAERMQQTKSIRCDFFEQPNYFWKCLIYIPKYNYLMSVPPVIEDAVRIEGVTDQGSDELYKAKVRHGKLVLNLVDDNYFYENEFIFHDSKIAFQWLKKHDAEFLTNLLYDYGYDKNEDINRLVMNEMLSKYKEEKQVYMFENTFACKKNTKHSSVEIREGLLKTILNQPVNNAHYSVWGNLLQAYLSQFVLMNEGEQPEWVSAFTKQERFQIVAYISYYLYQLGAKSGQDWTSVLGHELYYEGAFKSYLEKNNYLNLPNYRKLCERVYQEYDTEAEASSDIGDE</sequence>
<dbReference type="HOGENOM" id="CLU_615173_0_0_10"/>
<proteinExistence type="predicted"/>
<evidence type="ECO:0000313" key="2">
    <source>
        <dbReference type="Proteomes" id="UP000003327"/>
    </source>
</evidence>
<reference evidence="1 2" key="1">
    <citation type="submission" date="2009-09" db="EMBL/GenBank/DDBJ databases">
        <authorList>
            <person name="Weinstock G."/>
            <person name="Sodergren E."/>
            <person name="Clifton S."/>
            <person name="Fulton L."/>
            <person name="Fulton B."/>
            <person name="Courtney L."/>
            <person name="Fronick C."/>
            <person name="Harrison M."/>
            <person name="Strong C."/>
            <person name="Farmer C."/>
            <person name="Delahaunty K."/>
            <person name="Markovic C."/>
            <person name="Hall O."/>
            <person name="Minx P."/>
            <person name="Tomlinson C."/>
            <person name="Mitreva M."/>
            <person name="Nelson J."/>
            <person name="Hou S."/>
            <person name="Wollam A."/>
            <person name="Pepin K.H."/>
            <person name="Johnson M."/>
            <person name="Bhonagiri V."/>
            <person name="Nash W.E."/>
            <person name="Warren W."/>
            <person name="Chinwalla A."/>
            <person name="Mardis E.R."/>
            <person name="Wilson R.K."/>
        </authorList>
    </citation>
    <scope>NUCLEOTIDE SEQUENCE [LARGE SCALE GENOMIC DNA]</scope>
    <source>
        <strain evidence="1 2">F0319</strain>
    </source>
</reference>
<evidence type="ECO:0008006" key="3">
    <source>
        <dbReference type="Google" id="ProtNLM"/>
    </source>
</evidence>
<gene>
    <name evidence="1" type="ORF">HMPREF0973_01483</name>
</gene>
<dbReference type="EMBL" id="ACVA01000033">
    <property type="protein sequence ID" value="EEX18539.1"/>
    <property type="molecule type" value="Genomic_DNA"/>
</dbReference>
<keyword evidence="2" id="KW-1185">Reference proteome</keyword>
<evidence type="ECO:0000313" key="1">
    <source>
        <dbReference type="EMBL" id="EEX18539.1"/>
    </source>
</evidence>
<dbReference type="PROSITE" id="PS51257">
    <property type="entry name" value="PROKAR_LIPOPROTEIN"/>
    <property type="match status" value="1"/>
</dbReference>
<name>C9MPE2_9BACT</name>
<organism evidence="1 2">
    <name type="scientific">Prevotella veroralis F0319</name>
    <dbReference type="NCBI Taxonomy" id="649761"/>
    <lineage>
        <taxon>Bacteria</taxon>
        <taxon>Pseudomonadati</taxon>
        <taxon>Bacteroidota</taxon>
        <taxon>Bacteroidia</taxon>
        <taxon>Bacteroidales</taxon>
        <taxon>Prevotellaceae</taxon>
        <taxon>Prevotella</taxon>
    </lineage>
</organism>
<protein>
    <recommendedName>
        <fullName evidence="3">Lipoprotein</fullName>
    </recommendedName>
</protein>